<dbReference type="PANTHER" id="PTHR30566:SF25">
    <property type="entry name" value="INNER MEMBRANE PROTEIN"/>
    <property type="match status" value="1"/>
</dbReference>
<accession>A0ABP7DHA6</accession>
<feature type="transmembrane region" description="Helical" evidence="5">
    <location>
        <begin position="88"/>
        <end position="105"/>
    </location>
</feature>
<keyword evidence="8" id="KW-1185">Reference proteome</keyword>
<evidence type="ECO:0000313" key="8">
    <source>
        <dbReference type="Proteomes" id="UP001501536"/>
    </source>
</evidence>
<proteinExistence type="predicted"/>
<keyword evidence="4 5" id="KW-0472">Membrane</keyword>
<dbReference type="Gene3D" id="1.10.287.1260">
    <property type="match status" value="1"/>
</dbReference>
<evidence type="ECO:0000256" key="3">
    <source>
        <dbReference type="ARBA" id="ARBA00022989"/>
    </source>
</evidence>
<evidence type="ECO:0000256" key="1">
    <source>
        <dbReference type="ARBA" id="ARBA00004370"/>
    </source>
</evidence>
<gene>
    <name evidence="7" type="ORF">GCM10022377_17510</name>
</gene>
<dbReference type="PANTHER" id="PTHR30566">
    <property type="entry name" value="YNAI-RELATED MECHANOSENSITIVE ION CHANNEL"/>
    <property type="match status" value="1"/>
</dbReference>
<keyword evidence="3 5" id="KW-1133">Transmembrane helix</keyword>
<comment type="caution">
    <text evidence="7">The sequence shown here is derived from an EMBL/GenBank/DDBJ whole genome shotgun (WGS) entry which is preliminary data.</text>
</comment>
<dbReference type="RefSeq" id="WP_344883004.1">
    <property type="nucleotide sequence ID" value="NZ_BAABCJ010000002.1"/>
</dbReference>
<dbReference type="Proteomes" id="UP001501536">
    <property type="component" value="Unassembled WGS sequence"/>
</dbReference>
<feature type="transmembrane region" description="Helical" evidence="5">
    <location>
        <begin position="46"/>
        <end position="67"/>
    </location>
</feature>
<evidence type="ECO:0000256" key="4">
    <source>
        <dbReference type="ARBA" id="ARBA00023136"/>
    </source>
</evidence>
<dbReference type="Pfam" id="PF00924">
    <property type="entry name" value="MS_channel_2nd"/>
    <property type="match status" value="1"/>
</dbReference>
<feature type="transmembrane region" description="Helical" evidence="5">
    <location>
        <begin position="192"/>
        <end position="211"/>
    </location>
</feature>
<evidence type="ECO:0000256" key="5">
    <source>
        <dbReference type="SAM" id="Phobius"/>
    </source>
</evidence>
<dbReference type="InterPro" id="IPR010920">
    <property type="entry name" value="LSM_dom_sf"/>
</dbReference>
<keyword evidence="2 5" id="KW-0812">Transmembrane</keyword>
<dbReference type="InterPro" id="IPR006685">
    <property type="entry name" value="MscS_channel_2nd"/>
</dbReference>
<feature type="transmembrane region" description="Helical" evidence="5">
    <location>
        <begin position="165"/>
        <end position="186"/>
    </location>
</feature>
<feature type="domain" description="Mechanosensitive ion channel MscS" evidence="6">
    <location>
        <begin position="214"/>
        <end position="280"/>
    </location>
</feature>
<evidence type="ECO:0000259" key="6">
    <source>
        <dbReference type="Pfam" id="PF00924"/>
    </source>
</evidence>
<dbReference type="Gene3D" id="2.30.30.60">
    <property type="match status" value="1"/>
</dbReference>
<dbReference type="InterPro" id="IPR023408">
    <property type="entry name" value="MscS_beta-dom_sf"/>
</dbReference>
<protein>
    <submittedName>
        <fullName evidence="7">Mechanosensitive ion channel</fullName>
    </submittedName>
</protein>
<reference evidence="8" key="1">
    <citation type="journal article" date="2019" name="Int. J. Syst. Evol. Microbiol.">
        <title>The Global Catalogue of Microorganisms (GCM) 10K type strain sequencing project: providing services to taxonomists for standard genome sequencing and annotation.</title>
        <authorList>
            <consortium name="The Broad Institute Genomics Platform"/>
            <consortium name="The Broad Institute Genome Sequencing Center for Infectious Disease"/>
            <person name="Wu L."/>
            <person name="Ma J."/>
        </authorList>
    </citation>
    <scope>NUCLEOTIDE SEQUENCE [LARGE SCALE GENOMIC DNA]</scope>
    <source>
        <strain evidence="8">JCM 16961</strain>
    </source>
</reference>
<name>A0ABP7DHA6_9MICC</name>
<sequence>MQSSVLTAPATDEPIIDPDRFGEPDPGMGKLTEEVVAGLPAYLQPWVGAGIAIVVAFVVTWVGAAVVNRVLRRKPLLRDDIKRARWPLFLLLSCIGTLGSFAVTAPESEWRGSVDFLLLATMIAAFAWLVTVLLHLVESILLSKYRSEQSVDARHMAKLRTQVSLLRRVVVAAVLVFAVAGILLLIPEVRALGAGILASAGLISVIAGMAVQSTLSNVFAGLQLAFTDALRVDDTVVIEGSRGNVEEITLTYVVVKLIDDTRMILPSTYFTTTPFRNYSRGTDDVSGGIEIELTWKAPVELLRKRLEDTVAANQAWDGRDASLAVSDAKGGLMTVFIWLTARNAGDLWNLQNSVREELLRTLQEQHPDALPEPVIRGGGA</sequence>
<evidence type="ECO:0000256" key="2">
    <source>
        <dbReference type="ARBA" id="ARBA00022692"/>
    </source>
</evidence>
<organism evidence="7 8">
    <name type="scientific">Zhihengliuella alba</name>
    <dbReference type="NCBI Taxonomy" id="547018"/>
    <lineage>
        <taxon>Bacteria</taxon>
        <taxon>Bacillati</taxon>
        <taxon>Actinomycetota</taxon>
        <taxon>Actinomycetes</taxon>
        <taxon>Micrococcales</taxon>
        <taxon>Micrococcaceae</taxon>
        <taxon>Zhihengliuella</taxon>
    </lineage>
</organism>
<feature type="transmembrane region" description="Helical" evidence="5">
    <location>
        <begin position="117"/>
        <end position="137"/>
    </location>
</feature>
<evidence type="ECO:0000313" key="7">
    <source>
        <dbReference type="EMBL" id="GAA3704334.1"/>
    </source>
</evidence>
<dbReference type="EMBL" id="BAABCJ010000002">
    <property type="protein sequence ID" value="GAA3704334.1"/>
    <property type="molecule type" value="Genomic_DNA"/>
</dbReference>
<comment type="subcellular location">
    <subcellularLocation>
        <location evidence="1">Membrane</location>
    </subcellularLocation>
</comment>
<dbReference type="SUPFAM" id="SSF50182">
    <property type="entry name" value="Sm-like ribonucleoproteins"/>
    <property type="match status" value="1"/>
</dbReference>